<dbReference type="PANTHER" id="PTHR20208:SF10">
    <property type="entry name" value="STRUCTURE-SPECIFIC ENDONUCLEASE SUBUNIT SLX1"/>
    <property type="match status" value="1"/>
</dbReference>
<feature type="domain" description="GIY-YIG" evidence="9">
    <location>
        <begin position="15"/>
        <end position="97"/>
    </location>
</feature>
<dbReference type="HAMAP" id="MF_03100">
    <property type="entry name" value="Endonuc_su_Slx1"/>
    <property type="match status" value="1"/>
</dbReference>
<keyword evidence="5 8" id="KW-0233">DNA recombination</keyword>
<accession>A0A9D4ZS89</accession>
<dbReference type="Gene3D" id="3.40.1440.10">
    <property type="entry name" value="GIY-YIG endonuclease"/>
    <property type="match status" value="1"/>
</dbReference>
<evidence type="ECO:0000256" key="7">
    <source>
        <dbReference type="ARBA" id="ARBA00023242"/>
    </source>
</evidence>
<dbReference type="GO" id="GO:0033557">
    <property type="term" value="C:Slx1-Slx4 complex"/>
    <property type="evidence" value="ECO:0007669"/>
    <property type="project" value="UniProtKB-UniRule"/>
</dbReference>
<evidence type="ECO:0000256" key="2">
    <source>
        <dbReference type="ARBA" id="ARBA00022759"/>
    </source>
</evidence>
<dbReference type="EMBL" id="JABFUD020000002">
    <property type="protein sequence ID" value="KAI5083395.1"/>
    <property type="molecule type" value="Genomic_DNA"/>
</dbReference>
<dbReference type="OrthoDB" id="24645at2759"/>
<reference evidence="10" key="1">
    <citation type="submission" date="2021-01" db="EMBL/GenBank/DDBJ databases">
        <title>Adiantum capillus-veneris genome.</title>
        <authorList>
            <person name="Fang Y."/>
            <person name="Liao Q."/>
        </authorList>
    </citation>
    <scope>NUCLEOTIDE SEQUENCE</scope>
    <source>
        <strain evidence="10">H3</strain>
        <tissue evidence="10">Leaf</tissue>
    </source>
</reference>
<organism evidence="10 11">
    <name type="scientific">Adiantum capillus-veneris</name>
    <name type="common">Maidenhair fern</name>
    <dbReference type="NCBI Taxonomy" id="13818"/>
    <lineage>
        <taxon>Eukaryota</taxon>
        <taxon>Viridiplantae</taxon>
        <taxon>Streptophyta</taxon>
        <taxon>Embryophyta</taxon>
        <taxon>Tracheophyta</taxon>
        <taxon>Polypodiopsida</taxon>
        <taxon>Polypodiidae</taxon>
        <taxon>Polypodiales</taxon>
        <taxon>Pteridineae</taxon>
        <taxon>Pteridaceae</taxon>
        <taxon>Vittarioideae</taxon>
        <taxon>Adiantum</taxon>
    </lineage>
</organism>
<dbReference type="GO" id="GO:0008821">
    <property type="term" value="F:crossover junction DNA endonuclease activity"/>
    <property type="evidence" value="ECO:0007669"/>
    <property type="project" value="TreeGrafter"/>
</dbReference>
<dbReference type="GO" id="GO:0017108">
    <property type="term" value="F:5'-flap endonuclease activity"/>
    <property type="evidence" value="ECO:0007669"/>
    <property type="project" value="InterPro"/>
</dbReference>
<dbReference type="InterPro" id="IPR027520">
    <property type="entry name" value="Slx1"/>
</dbReference>
<evidence type="ECO:0000256" key="1">
    <source>
        <dbReference type="ARBA" id="ARBA00022722"/>
    </source>
</evidence>
<comment type="similarity">
    <text evidence="8">Belongs to the SLX1 family.</text>
</comment>
<comment type="caution">
    <text evidence="10">The sequence shown here is derived from an EMBL/GenBank/DDBJ whole genome shotgun (WGS) entry which is preliminary data.</text>
</comment>
<evidence type="ECO:0000256" key="5">
    <source>
        <dbReference type="ARBA" id="ARBA00023172"/>
    </source>
</evidence>
<name>A0A9D4ZS89_ADICA</name>
<keyword evidence="6 8" id="KW-0234">DNA repair</keyword>
<comment type="function">
    <text evidence="8">Catalytic subunit of a heterodimeric structure-specific endonuclease that resolves DNA secondary structures generated during DNA repair and recombination. Has endonuclease activity towards branched DNA substrates, introducing single-strand cuts in duplex DNA close to junctions with ss-DNA.</text>
</comment>
<dbReference type="Pfam" id="PF01541">
    <property type="entry name" value="GIY-YIG"/>
    <property type="match status" value="1"/>
</dbReference>
<dbReference type="AlphaFoldDB" id="A0A9D4ZS89"/>
<evidence type="ECO:0000256" key="4">
    <source>
        <dbReference type="ARBA" id="ARBA00022801"/>
    </source>
</evidence>
<comment type="cofactor">
    <cofactor evidence="8">
        <name>a divalent metal cation</name>
        <dbReference type="ChEBI" id="CHEBI:60240"/>
    </cofactor>
</comment>
<protein>
    <recommendedName>
        <fullName evidence="8">Structure-specific endonuclease subunit SLX1 homolog</fullName>
        <ecNumber evidence="8">3.1.-.-</ecNumber>
    </recommendedName>
</protein>
<keyword evidence="11" id="KW-1185">Reference proteome</keyword>
<dbReference type="Proteomes" id="UP000886520">
    <property type="component" value="Chromosome 3"/>
</dbReference>
<gene>
    <name evidence="10" type="ORF">GOP47_0003138</name>
</gene>
<keyword evidence="2 8" id="KW-0255">Endonuclease</keyword>
<evidence type="ECO:0000256" key="3">
    <source>
        <dbReference type="ARBA" id="ARBA00022763"/>
    </source>
</evidence>
<evidence type="ECO:0000313" key="11">
    <source>
        <dbReference type="Proteomes" id="UP000886520"/>
    </source>
</evidence>
<dbReference type="PROSITE" id="PS50164">
    <property type="entry name" value="GIY_YIG"/>
    <property type="match status" value="1"/>
</dbReference>
<sequence>MGDSAAISASTTPPSFFACYLLCSLNPRFKGRTYIGFTVNPKRRIRQHNGEITSGARKTQKRRPWEMILCVHGFPSHVHALQFEWAWQHPLKSIAVREAARELKRRGAKGQVLLLFTMLNLPEWNSMNLVVNFFSTKHQTLTKGCPALPLQMHVKVGPCDDLPCYTFPHSELSDSDRSESESDEDLPEVQCKGTIINTSVAPVVSSLWSAAYNEDSPAVQNKGDTSVVDVSPLQCSTYDEDLFAVQAQNKGNTSAVLDVSNSRPLEDEALLASQSNAEAAFRNSGIVWDVSPLRSLSGDDAHTVFREVSPRTPPACWTLPAVSAEKDNDSSKKLSVPTLDAISPRTSPACWTLPAVSAEKDNDSSKKISTSIWDNSQFTPLWTPSPLPVEEDGVGSVRNADALPFKLMQMNSSFGLSPLSCFPVSKPTGVSVKAGLLQAMAGGSCNAVEIIDLTDSPAYESYQIKRFTYV</sequence>
<dbReference type="FunFam" id="3.40.1440.10:FF:000005">
    <property type="entry name" value="Structure-specific endonuclease subunit SLX1 homolog"/>
    <property type="match status" value="1"/>
</dbReference>
<keyword evidence="7 8" id="KW-0539">Nucleus</keyword>
<dbReference type="PANTHER" id="PTHR20208">
    <property type="entry name" value="STRUCTURE-SPECIFIC ENDONUCLEASE SUBUNIT SLX1"/>
    <property type="match status" value="1"/>
</dbReference>
<proteinExistence type="inferred from homology"/>
<dbReference type="InterPro" id="IPR000305">
    <property type="entry name" value="GIY-YIG_endonuc"/>
</dbReference>
<comment type="subunit">
    <text evidence="8">Forms a heterodimer with a member of the SLX4 family.</text>
</comment>
<dbReference type="InterPro" id="IPR035901">
    <property type="entry name" value="GIY-YIG_endonuc_sf"/>
</dbReference>
<keyword evidence="1 8" id="KW-0540">Nuclease</keyword>
<keyword evidence="3 8" id="KW-0227">DNA damage</keyword>
<evidence type="ECO:0000256" key="8">
    <source>
        <dbReference type="HAMAP-Rule" id="MF_03100"/>
    </source>
</evidence>
<comment type="subcellular location">
    <subcellularLocation>
        <location evidence="8">Nucleus</location>
    </subcellularLocation>
</comment>
<dbReference type="CDD" id="cd10455">
    <property type="entry name" value="GIY-YIG_SLX1"/>
    <property type="match status" value="1"/>
</dbReference>
<dbReference type="InterPro" id="IPR050381">
    <property type="entry name" value="SLX1_endonuclease"/>
</dbReference>
<dbReference type="GO" id="GO:0000724">
    <property type="term" value="P:double-strand break repair via homologous recombination"/>
    <property type="evidence" value="ECO:0007669"/>
    <property type="project" value="TreeGrafter"/>
</dbReference>
<evidence type="ECO:0000259" key="9">
    <source>
        <dbReference type="PROSITE" id="PS50164"/>
    </source>
</evidence>
<evidence type="ECO:0000313" key="10">
    <source>
        <dbReference type="EMBL" id="KAI5083395.1"/>
    </source>
</evidence>
<comment type="caution">
    <text evidence="8">Lacks conserved residue(s) required for the propagation of feature annotation.</text>
</comment>
<keyword evidence="4 8" id="KW-0378">Hydrolase</keyword>
<dbReference type="EC" id="3.1.-.-" evidence="8"/>
<evidence type="ECO:0000256" key="6">
    <source>
        <dbReference type="ARBA" id="ARBA00023204"/>
    </source>
</evidence>